<reference evidence="1 2" key="1">
    <citation type="journal article" date="2013" name="Front. Microbiol.">
        <title>Comparative genomic analyses of the cyanobacterium, Lyngbya aestuarii BL J, a powerful hydrogen producer.</title>
        <authorList>
            <person name="Kothari A."/>
            <person name="Vaughn M."/>
            <person name="Garcia-Pichel F."/>
        </authorList>
    </citation>
    <scope>NUCLEOTIDE SEQUENCE [LARGE SCALE GENOMIC DNA]</scope>
    <source>
        <strain evidence="1 2">BL J</strain>
    </source>
</reference>
<comment type="caution">
    <text evidence="1">The sequence shown here is derived from an EMBL/GenBank/DDBJ whole genome shotgun (WGS) entry which is preliminary data.</text>
</comment>
<protein>
    <submittedName>
        <fullName evidence="1">Uncharacterized protein</fullName>
    </submittedName>
</protein>
<evidence type="ECO:0000313" key="2">
    <source>
        <dbReference type="Proteomes" id="UP000017127"/>
    </source>
</evidence>
<keyword evidence="2" id="KW-1185">Reference proteome</keyword>
<gene>
    <name evidence="1" type="ORF">M595_2350</name>
</gene>
<name>U7QID9_9CYAN</name>
<dbReference type="Proteomes" id="UP000017127">
    <property type="component" value="Unassembled WGS sequence"/>
</dbReference>
<evidence type="ECO:0000313" key="1">
    <source>
        <dbReference type="EMBL" id="ERT07658.1"/>
    </source>
</evidence>
<proteinExistence type="predicted"/>
<dbReference type="PROSITE" id="PS51257">
    <property type="entry name" value="PROKAR_LIPOPROTEIN"/>
    <property type="match status" value="1"/>
</dbReference>
<dbReference type="EMBL" id="AUZM01000019">
    <property type="protein sequence ID" value="ERT07658.1"/>
    <property type="molecule type" value="Genomic_DNA"/>
</dbReference>
<sequence length="65" mass="7406">MREGLKQAIMRSHRMGQAPYPLFITACPDGEGSWFAPTFKRGKDVSQRPMVQKLSEVLVRLSQEI</sequence>
<dbReference type="AlphaFoldDB" id="U7QID9"/>
<accession>U7QID9</accession>
<organism evidence="1 2">
    <name type="scientific">Lyngbya aestuarii BL J</name>
    <dbReference type="NCBI Taxonomy" id="1348334"/>
    <lineage>
        <taxon>Bacteria</taxon>
        <taxon>Bacillati</taxon>
        <taxon>Cyanobacteriota</taxon>
        <taxon>Cyanophyceae</taxon>
        <taxon>Oscillatoriophycideae</taxon>
        <taxon>Oscillatoriales</taxon>
        <taxon>Microcoleaceae</taxon>
        <taxon>Lyngbya</taxon>
    </lineage>
</organism>